<feature type="compositionally biased region" description="Basic and acidic residues" evidence="4">
    <location>
        <begin position="65"/>
        <end position="74"/>
    </location>
</feature>
<comment type="subcellular location">
    <subcellularLocation>
        <location evidence="1 2 3">Nucleus</location>
    </subcellularLocation>
</comment>
<dbReference type="PROSITE" id="PS50071">
    <property type="entry name" value="HOMEOBOX_2"/>
    <property type="match status" value="1"/>
</dbReference>
<evidence type="ECO:0000313" key="7">
    <source>
        <dbReference type="Proteomes" id="UP000827986"/>
    </source>
</evidence>
<dbReference type="EMBL" id="JAHDVG010000486">
    <property type="protein sequence ID" value="KAH1168369.1"/>
    <property type="molecule type" value="Genomic_DNA"/>
</dbReference>
<accession>A0A9D3WQ95</accession>
<proteinExistence type="predicted"/>
<dbReference type="GO" id="GO:0000981">
    <property type="term" value="F:DNA-binding transcription factor activity, RNA polymerase II-specific"/>
    <property type="evidence" value="ECO:0007669"/>
    <property type="project" value="TreeGrafter"/>
</dbReference>
<dbReference type="AlphaFoldDB" id="A0A9D3WQ95"/>
<dbReference type="SUPFAM" id="SSF46689">
    <property type="entry name" value="Homeodomain-like"/>
    <property type="match status" value="1"/>
</dbReference>
<sequence length="194" mass="21093">MGEAAFSVDLPAQPASEEQRPAGRPHICCVPPPRAPTCFSRSPRLAKAKPRGGAAAGGQLHPGSLRREELEDTKPQGLPNDRASPAPEGGWASADESSGYESESAASCIPSSPGEDEPQQRRARTAFTPEQVGKLEKTFKRQKYVGAAERRNLAAALQLSEIQHRNQKQLGFRFANFWLGSTYNQKAGNRLLMR</sequence>
<reference evidence="6" key="1">
    <citation type="submission" date="2021-09" db="EMBL/GenBank/DDBJ databases">
        <title>The genome of Mauremys mutica provides insights into the evolution of semi-aquatic lifestyle.</title>
        <authorList>
            <person name="Gong S."/>
            <person name="Gao Y."/>
        </authorList>
    </citation>
    <scope>NUCLEOTIDE SEQUENCE</scope>
    <source>
        <strain evidence="6">MM-2020</strain>
        <tissue evidence="6">Muscle</tissue>
    </source>
</reference>
<dbReference type="Pfam" id="PF00046">
    <property type="entry name" value="Homeodomain"/>
    <property type="match status" value="1"/>
</dbReference>
<evidence type="ECO:0000256" key="3">
    <source>
        <dbReference type="RuleBase" id="RU000682"/>
    </source>
</evidence>
<organism evidence="6 7">
    <name type="scientific">Mauremys mutica</name>
    <name type="common">yellowpond turtle</name>
    <dbReference type="NCBI Taxonomy" id="74926"/>
    <lineage>
        <taxon>Eukaryota</taxon>
        <taxon>Metazoa</taxon>
        <taxon>Chordata</taxon>
        <taxon>Craniata</taxon>
        <taxon>Vertebrata</taxon>
        <taxon>Euteleostomi</taxon>
        <taxon>Archelosauria</taxon>
        <taxon>Testudinata</taxon>
        <taxon>Testudines</taxon>
        <taxon>Cryptodira</taxon>
        <taxon>Durocryptodira</taxon>
        <taxon>Testudinoidea</taxon>
        <taxon>Geoemydidae</taxon>
        <taxon>Geoemydinae</taxon>
        <taxon>Mauremys</taxon>
    </lineage>
</organism>
<dbReference type="InterPro" id="IPR009057">
    <property type="entry name" value="Homeodomain-like_sf"/>
</dbReference>
<name>A0A9D3WQ95_9SAUR</name>
<dbReference type="InterPro" id="IPR050394">
    <property type="entry name" value="Homeobox_NK-like"/>
</dbReference>
<evidence type="ECO:0000256" key="1">
    <source>
        <dbReference type="ARBA" id="ARBA00004123"/>
    </source>
</evidence>
<evidence type="ECO:0000256" key="4">
    <source>
        <dbReference type="SAM" id="MobiDB-lite"/>
    </source>
</evidence>
<keyword evidence="2 3" id="KW-0371">Homeobox</keyword>
<feature type="compositionally biased region" description="Low complexity" evidence="4">
    <location>
        <begin position="92"/>
        <end position="107"/>
    </location>
</feature>
<dbReference type="PANTHER" id="PTHR24340">
    <property type="entry name" value="HOMEOBOX PROTEIN NKX"/>
    <property type="match status" value="1"/>
</dbReference>
<keyword evidence="2 3" id="KW-0539">Nucleus</keyword>
<evidence type="ECO:0000313" key="6">
    <source>
        <dbReference type="EMBL" id="KAH1168369.1"/>
    </source>
</evidence>
<feature type="domain" description="Homeobox" evidence="5">
    <location>
        <begin position="118"/>
        <end position="163"/>
    </location>
</feature>
<gene>
    <name evidence="6" type="ORF">KIL84_003852</name>
</gene>
<dbReference type="SMART" id="SM00389">
    <property type="entry name" value="HOX"/>
    <property type="match status" value="1"/>
</dbReference>
<dbReference type="CDD" id="cd00086">
    <property type="entry name" value="homeodomain"/>
    <property type="match status" value="1"/>
</dbReference>
<evidence type="ECO:0000256" key="2">
    <source>
        <dbReference type="PROSITE-ProRule" id="PRU00108"/>
    </source>
</evidence>
<keyword evidence="7" id="KW-1185">Reference proteome</keyword>
<dbReference type="GO" id="GO:0005634">
    <property type="term" value="C:nucleus"/>
    <property type="evidence" value="ECO:0007669"/>
    <property type="project" value="UniProtKB-SubCell"/>
</dbReference>
<dbReference type="PANTHER" id="PTHR24340:SF112">
    <property type="entry name" value="VENT HOMEOBOX"/>
    <property type="match status" value="1"/>
</dbReference>
<dbReference type="GO" id="GO:0030154">
    <property type="term" value="P:cell differentiation"/>
    <property type="evidence" value="ECO:0007669"/>
    <property type="project" value="TreeGrafter"/>
</dbReference>
<feature type="DNA-binding region" description="Homeobox" evidence="2">
    <location>
        <begin position="120"/>
        <end position="164"/>
    </location>
</feature>
<keyword evidence="2 3" id="KW-0238">DNA-binding</keyword>
<dbReference type="InterPro" id="IPR001356">
    <property type="entry name" value="HD"/>
</dbReference>
<comment type="caution">
    <text evidence="6">The sequence shown here is derived from an EMBL/GenBank/DDBJ whole genome shotgun (WGS) entry which is preliminary data.</text>
</comment>
<dbReference type="Gene3D" id="1.10.10.60">
    <property type="entry name" value="Homeodomain-like"/>
    <property type="match status" value="1"/>
</dbReference>
<feature type="region of interest" description="Disordered" evidence="4">
    <location>
        <begin position="1"/>
        <end position="125"/>
    </location>
</feature>
<dbReference type="GO" id="GO:0000978">
    <property type="term" value="F:RNA polymerase II cis-regulatory region sequence-specific DNA binding"/>
    <property type="evidence" value="ECO:0007669"/>
    <property type="project" value="TreeGrafter"/>
</dbReference>
<protein>
    <recommendedName>
        <fullName evidence="5">Homeobox domain-containing protein</fullName>
    </recommendedName>
</protein>
<evidence type="ECO:0000259" key="5">
    <source>
        <dbReference type="PROSITE" id="PS50071"/>
    </source>
</evidence>
<dbReference type="Proteomes" id="UP000827986">
    <property type="component" value="Unassembled WGS sequence"/>
</dbReference>